<proteinExistence type="predicted"/>
<evidence type="ECO:0000313" key="3">
    <source>
        <dbReference type="Proteomes" id="UP000318212"/>
    </source>
</evidence>
<feature type="transmembrane region" description="Helical" evidence="1">
    <location>
        <begin position="78"/>
        <end position="100"/>
    </location>
</feature>
<comment type="caution">
    <text evidence="2">The sequence shown here is derived from an EMBL/GenBank/DDBJ whole genome shotgun (WGS) entry which is preliminary data.</text>
</comment>
<reference evidence="2 3" key="1">
    <citation type="submission" date="2019-06" db="EMBL/GenBank/DDBJ databases">
        <title>Lysobacter alkalisoli sp. nov. isolated from saline soil.</title>
        <authorList>
            <person name="Sun J.-Q."/>
            <person name="Xu L."/>
        </authorList>
    </citation>
    <scope>NUCLEOTIDE SEQUENCE [LARGE SCALE GENOMIC DNA]</scope>
    <source>
        <strain evidence="2 3">JCM 31130</strain>
    </source>
</reference>
<dbReference type="EMBL" id="VICE01000018">
    <property type="protein sequence ID" value="TQD51065.1"/>
    <property type="molecule type" value="Genomic_DNA"/>
</dbReference>
<keyword evidence="3" id="KW-1185">Reference proteome</keyword>
<dbReference type="Proteomes" id="UP000318212">
    <property type="component" value="Unassembled WGS sequence"/>
</dbReference>
<sequence length="149" mass="15191">MKPGRGPGSSMEKRILLGALVALGVMLGFELLVAASGRALDLPMDTGIGHVPLAGLLVNLLAMVAGGRIAREGFRVPALILSALISVCVVASLQLSAAHAQLPGVFGLTDVLRYNALAFALGLLAAWSGATLGERWARHASSGGVAVTR</sequence>
<accession>A0A508AVH3</accession>
<dbReference type="RefSeq" id="WP_141517217.1">
    <property type="nucleotide sequence ID" value="NZ_VICE01000018.1"/>
</dbReference>
<keyword evidence="1" id="KW-1133">Transmembrane helix</keyword>
<feature type="transmembrane region" description="Helical" evidence="1">
    <location>
        <begin position="112"/>
        <end position="132"/>
    </location>
</feature>
<evidence type="ECO:0000256" key="1">
    <source>
        <dbReference type="SAM" id="Phobius"/>
    </source>
</evidence>
<gene>
    <name evidence="2" type="ORF">FKV25_02480</name>
</gene>
<feature type="transmembrane region" description="Helical" evidence="1">
    <location>
        <begin position="49"/>
        <end position="66"/>
    </location>
</feature>
<dbReference type="OrthoDB" id="6028378at2"/>
<evidence type="ECO:0000313" key="2">
    <source>
        <dbReference type="EMBL" id="TQD51065.1"/>
    </source>
</evidence>
<organism evidence="2 3">
    <name type="scientific">Marilutibacter aestuarii</name>
    <dbReference type="NCBI Taxonomy" id="1706195"/>
    <lineage>
        <taxon>Bacteria</taxon>
        <taxon>Pseudomonadati</taxon>
        <taxon>Pseudomonadota</taxon>
        <taxon>Gammaproteobacteria</taxon>
        <taxon>Lysobacterales</taxon>
        <taxon>Lysobacteraceae</taxon>
        <taxon>Marilutibacter</taxon>
    </lineage>
</organism>
<keyword evidence="1" id="KW-0472">Membrane</keyword>
<keyword evidence="1" id="KW-0812">Transmembrane</keyword>
<dbReference type="AlphaFoldDB" id="A0A508AVH3"/>
<protein>
    <submittedName>
        <fullName evidence="2">Uncharacterized protein</fullName>
    </submittedName>
</protein>
<name>A0A508AVH3_9GAMM</name>